<sequence>MECKRIDTEDELKQAFAIRMEVFVDEQGVPESEEMDEYDVLSAPCTHFLLWQDGVPIATGRWREYDDRPGAVKIQRFAVRARYRGTGAGRVLMEGMERDARTRGFTQAVLDAQCTAEPFYLKLGYVTESEEAFLDAGILHVRMSRSLK</sequence>
<reference evidence="4 5" key="1">
    <citation type="submission" date="2018-09" db="EMBL/GenBank/DDBJ databases">
        <title>Cohnella cavernae sp. nov., isolated from a karst cave.</title>
        <authorList>
            <person name="Zhu H."/>
        </authorList>
    </citation>
    <scope>NUCLEOTIDE SEQUENCE [LARGE SCALE GENOMIC DNA]</scope>
    <source>
        <strain evidence="4 5">K2E09-144</strain>
    </source>
</reference>
<name>A0A398CYD3_9BACL</name>
<dbReference type="CDD" id="cd04301">
    <property type="entry name" value="NAT_SF"/>
    <property type="match status" value="1"/>
</dbReference>
<evidence type="ECO:0000256" key="1">
    <source>
        <dbReference type="ARBA" id="ARBA00022679"/>
    </source>
</evidence>
<accession>A0A398CYD3</accession>
<evidence type="ECO:0000313" key="4">
    <source>
        <dbReference type="EMBL" id="RIE04817.1"/>
    </source>
</evidence>
<dbReference type="Pfam" id="PF13673">
    <property type="entry name" value="Acetyltransf_10"/>
    <property type="match status" value="1"/>
</dbReference>
<dbReference type="AlphaFoldDB" id="A0A398CYD3"/>
<dbReference type="PROSITE" id="PS51186">
    <property type="entry name" value="GNAT"/>
    <property type="match status" value="1"/>
</dbReference>
<gene>
    <name evidence="4" type="ORF">D3H35_04935</name>
</gene>
<dbReference type="InterPro" id="IPR016181">
    <property type="entry name" value="Acyl_CoA_acyltransferase"/>
</dbReference>
<proteinExistence type="predicted"/>
<feature type="domain" description="N-acetyltransferase" evidence="3">
    <location>
        <begin position="1"/>
        <end position="148"/>
    </location>
</feature>
<evidence type="ECO:0000256" key="2">
    <source>
        <dbReference type="ARBA" id="ARBA00023315"/>
    </source>
</evidence>
<evidence type="ECO:0000313" key="5">
    <source>
        <dbReference type="Proteomes" id="UP000266340"/>
    </source>
</evidence>
<dbReference type="GO" id="GO:0016747">
    <property type="term" value="F:acyltransferase activity, transferring groups other than amino-acyl groups"/>
    <property type="evidence" value="ECO:0007669"/>
    <property type="project" value="InterPro"/>
</dbReference>
<organism evidence="4 5">
    <name type="scientific">Cohnella faecalis</name>
    <dbReference type="NCBI Taxonomy" id="2315694"/>
    <lineage>
        <taxon>Bacteria</taxon>
        <taxon>Bacillati</taxon>
        <taxon>Bacillota</taxon>
        <taxon>Bacilli</taxon>
        <taxon>Bacillales</taxon>
        <taxon>Paenibacillaceae</taxon>
        <taxon>Cohnella</taxon>
    </lineage>
</organism>
<dbReference type="OrthoDB" id="9796171at2"/>
<dbReference type="Proteomes" id="UP000266340">
    <property type="component" value="Unassembled WGS sequence"/>
</dbReference>
<keyword evidence="1 4" id="KW-0808">Transferase</keyword>
<keyword evidence="5" id="KW-1185">Reference proteome</keyword>
<dbReference type="SUPFAM" id="SSF55729">
    <property type="entry name" value="Acyl-CoA N-acyltransferases (Nat)"/>
    <property type="match status" value="1"/>
</dbReference>
<evidence type="ECO:0000259" key="3">
    <source>
        <dbReference type="PROSITE" id="PS51186"/>
    </source>
</evidence>
<dbReference type="InterPro" id="IPR050832">
    <property type="entry name" value="Bact_Acetyltransf"/>
</dbReference>
<keyword evidence="2" id="KW-0012">Acyltransferase</keyword>
<dbReference type="EMBL" id="QXJM01000023">
    <property type="protein sequence ID" value="RIE04817.1"/>
    <property type="molecule type" value="Genomic_DNA"/>
</dbReference>
<protein>
    <submittedName>
        <fullName evidence="4">GNAT family N-acetyltransferase</fullName>
    </submittedName>
</protein>
<dbReference type="PANTHER" id="PTHR43877">
    <property type="entry name" value="AMINOALKYLPHOSPHONATE N-ACETYLTRANSFERASE-RELATED-RELATED"/>
    <property type="match status" value="1"/>
</dbReference>
<dbReference type="InterPro" id="IPR000182">
    <property type="entry name" value="GNAT_dom"/>
</dbReference>
<comment type="caution">
    <text evidence="4">The sequence shown here is derived from an EMBL/GenBank/DDBJ whole genome shotgun (WGS) entry which is preliminary data.</text>
</comment>
<dbReference type="RefSeq" id="WP_119148017.1">
    <property type="nucleotide sequence ID" value="NZ_JBHSOV010000005.1"/>
</dbReference>
<dbReference type="Gene3D" id="3.40.630.30">
    <property type="match status" value="1"/>
</dbReference>